<name>A0A2T0X5N1_9RHOB</name>
<evidence type="ECO:0000313" key="2">
    <source>
        <dbReference type="Proteomes" id="UP000238392"/>
    </source>
</evidence>
<proteinExistence type="predicted"/>
<gene>
    <name evidence="1" type="ORF">CLV74_101375</name>
</gene>
<dbReference type="EMBL" id="PVTQ01000001">
    <property type="protein sequence ID" value="PRY94239.1"/>
    <property type="molecule type" value="Genomic_DNA"/>
</dbReference>
<dbReference type="AlphaFoldDB" id="A0A2T0X5N1"/>
<dbReference type="RefSeq" id="WP_146134887.1">
    <property type="nucleotide sequence ID" value="NZ_PVTQ01000001.1"/>
</dbReference>
<evidence type="ECO:0000313" key="1">
    <source>
        <dbReference type="EMBL" id="PRY94239.1"/>
    </source>
</evidence>
<organism evidence="1 2">
    <name type="scientific">Donghicola tyrosinivorans</name>
    <dbReference type="NCBI Taxonomy" id="1652492"/>
    <lineage>
        <taxon>Bacteria</taxon>
        <taxon>Pseudomonadati</taxon>
        <taxon>Pseudomonadota</taxon>
        <taxon>Alphaproteobacteria</taxon>
        <taxon>Rhodobacterales</taxon>
        <taxon>Roseobacteraceae</taxon>
        <taxon>Donghicola</taxon>
    </lineage>
</organism>
<accession>A0A2T0X5N1</accession>
<dbReference type="Proteomes" id="UP000238392">
    <property type="component" value="Unassembled WGS sequence"/>
</dbReference>
<comment type="caution">
    <text evidence="1">The sequence shown here is derived from an EMBL/GenBank/DDBJ whole genome shotgun (WGS) entry which is preliminary data.</text>
</comment>
<sequence>MPDPDSTFIADTRICMPGSFALFMLRCRGSAPSEDIKMLLALGLIAQTPVGPFQITQKGRDLTDPHPMGMNEGSLLSMSCILHMQGIGPVEVMRNRAESVITPDSFLPDAYICKFQSRLAELRQNGLTRYKGDGPSAFRSE</sequence>
<protein>
    <submittedName>
        <fullName evidence="1">Uncharacterized protein</fullName>
    </submittedName>
</protein>
<keyword evidence="2" id="KW-1185">Reference proteome</keyword>
<reference evidence="1 2" key="1">
    <citation type="submission" date="2018-03" db="EMBL/GenBank/DDBJ databases">
        <title>Genomic Encyclopedia of Archaeal and Bacterial Type Strains, Phase II (KMG-II): from individual species to whole genera.</title>
        <authorList>
            <person name="Goeker M."/>
        </authorList>
    </citation>
    <scope>NUCLEOTIDE SEQUENCE [LARGE SCALE GENOMIC DNA]</scope>
    <source>
        <strain evidence="1 2">DSM 100212</strain>
    </source>
</reference>